<dbReference type="PANTHER" id="PTHR13800:SF1">
    <property type="entry name" value="TRANSIENT RECEPTOR POTENTIAL CATION CHANNEL TRPM"/>
    <property type="match status" value="1"/>
</dbReference>
<dbReference type="GO" id="GO:0005261">
    <property type="term" value="F:monoatomic cation channel activity"/>
    <property type="evidence" value="ECO:0007669"/>
    <property type="project" value="TreeGrafter"/>
</dbReference>
<evidence type="ECO:0000256" key="4">
    <source>
        <dbReference type="ARBA" id="ARBA00022989"/>
    </source>
</evidence>
<feature type="transmembrane region" description="Helical" evidence="8">
    <location>
        <begin position="745"/>
        <end position="763"/>
    </location>
</feature>
<feature type="transmembrane region" description="Helical" evidence="8">
    <location>
        <begin position="792"/>
        <end position="809"/>
    </location>
</feature>
<feature type="transmembrane region" description="Helical" evidence="8">
    <location>
        <begin position="715"/>
        <end position="733"/>
    </location>
</feature>
<evidence type="ECO:0000259" key="10">
    <source>
        <dbReference type="Pfam" id="PF25508"/>
    </source>
</evidence>
<dbReference type="GO" id="GO:0030001">
    <property type="term" value="P:metal ion transport"/>
    <property type="evidence" value="ECO:0007669"/>
    <property type="project" value="TreeGrafter"/>
</dbReference>
<comment type="subcellular location">
    <subcellularLocation>
        <location evidence="1">Membrane</location>
        <topology evidence="1">Multi-pass membrane protein</topology>
    </subcellularLocation>
</comment>
<dbReference type="Pfam" id="PF18139">
    <property type="entry name" value="LSDAT_euk"/>
    <property type="match status" value="1"/>
</dbReference>
<evidence type="ECO:0000259" key="9">
    <source>
        <dbReference type="Pfam" id="PF18139"/>
    </source>
</evidence>
<name>A0A0V0J524_SCHSO</name>
<dbReference type="InterPro" id="IPR050927">
    <property type="entry name" value="TRPM"/>
</dbReference>
<dbReference type="PANTHER" id="PTHR13800">
    <property type="entry name" value="TRANSIENT RECEPTOR POTENTIAL CATION CHANNEL, SUBFAMILY M, MEMBER 6"/>
    <property type="match status" value="1"/>
</dbReference>
<keyword evidence="4 8" id="KW-1133">Transmembrane helix</keyword>
<reference evidence="11" key="1">
    <citation type="submission" date="2016-01" db="EMBL/GenBank/DDBJ databases">
        <title>Reference transcriptome for the parasite Schistocephalus solidus: insights into the molecular evolution of parasitism.</title>
        <authorList>
            <person name="Hebert F.O."/>
            <person name="Grambauer S."/>
            <person name="Barber I."/>
            <person name="Landry C.R."/>
            <person name="Aubin-Horth N."/>
        </authorList>
    </citation>
    <scope>NUCLEOTIDE SEQUENCE</scope>
</reference>
<keyword evidence="6 8" id="KW-0472">Membrane</keyword>
<evidence type="ECO:0000256" key="5">
    <source>
        <dbReference type="ARBA" id="ARBA00023065"/>
    </source>
</evidence>
<dbReference type="EMBL" id="GEEE01002321">
    <property type="protein sequence ID" value="JAP60904.1"/>
    <property type="molecule type" value="Transcribed_RNA"/>
</dbReference>
<organism evidence="11">
    <name type="scientific">Schistocephalus solidus</name>
    <name type="common">Tapeworm</name>
    <dbReference type="NCBI Taxonomy" id="70667"/>
    <lineage>
        <taxon>Eukaryota</taxon>
        <taxon>Metazoa</taxon>
        <taxon>Spiralia</taxon>
        <taxon>Lophotrochozoa</taxon>
        <taxon>Platyhelminthes</taxon>
        <taxon>Cestoda</taxon>
        <taxon>Eucestoda</taxon>
        <taxon>Diphyllobothriidea</taxon>
        <taxon>Diphyllobothriidae</taxon>
        <taxon>Schistocephalus</taxon>
    </lineage>
</organism>
<evidence type="ECO:0000256" key="2">
    <source>
        <dbReference type="ARBA" id="ARBA00022448"/>
    </source>
</evidence>
<keyword evidence="5" id="KW-0406">Ion transport</keyword>
<keyword evidence="3 8" id="KW-0812">Transmembrane</keyword>
<feature type="domain" description="TRPM SLOG" evidence="9">
    <location>
        <begin position="93"/>
        <end position="329"/>
    </location>
</feature>
<sequence>MTDTVLDKMRMIAKNTHMKECTQYIPANAKCEGVESLNRACHCGEFFSGHMVAKADSNQEVLGKIENGVICLPSNAYGLLRFRFLDFPHQSTAMFFRLAEEDVNEALEFICGCYGVENPPKIMSSVSLLTSETTQGLREEQISAISEGLMELACTSKALVSMNGFDWEPANEIGRRFWMHCFHRYAKTNEKPSLPFVSIISWGDITDRHQIAQKASVVDYAPNTMDGLLPSLNRYQRLFLMVDDGLRFCHAESKCDSFRVVFEKMIEQHAKDKDNEVRSSVAVLIGGDLTTLRAAERRLSAEIPVVICTGTGGLADVLAYFNRCGLEKETWPIAFIGKLKQRLFLQLRDLQVPEPKLEETASRVAKFLSSENMVTFWDPLSGETLADAVIRSHTKCTPGGRSVVNLAVLWGRADLLMSALEAYPKAMNQAELSMLFVKSIVQNDLPFVRILHDFIHNFNCINTELLTQIFTRSTDCDHLFRINETLSFDQFTQQPDLEHVLTCLRAFNMKLFKHPLLPLDLIDSKTGAFSVDHPWEMLFMASVYLGRVEMAEYFWTFCQSPLCLALIASCIFRRLGDSVAFDRFQTLANAVAEEGFSINVQASIDLVGGAVMASWGSPTVLELAASAECKYFTSSRPAQQAINYLWSGGLTCNVLVNLLALLCPPILLFPRILVFPESYAFGLDQSDCQVSVKPPETFFERLQHFYSCPRTKFCWSFLVCLFFLVICSATLLLPLQPKTIGRLEISFMVLISLRLVGSVLSLIAGFQWAWIQCLSASVAIIYMLLRIWGSTTFTYAYSMAVIVLVLFAVEL</sequence>
<dbReference type="Pfam" id="PF25508">
    <property type="entry name" value="TRPM2"/>
    <property type="match status" value="1"/>
</dbReference>
<keyword evidence="11" id="KW-0675">Receptor</keyword>
<evidence type="ECO:0000256" key="1">
    <source>
        <dbReference type="ARBA" id="ARBA00004141"/>
    </source>
</evidence>
<evidence type="ECO:0000256" key="7">
    <source>
        <dbReference type="ARBA" id="ARBA00023303"/>
    </source>
</evidence>
<dbReference type="GO" id="GO:0005886">
    <property type="term" value="C:plasma membrane"/>
    <property type="evidence" value="ECO:0007669"/>
    <property type="project" value="TreeGrafter"/>
</dbReference>
<proteinExistence type="predicted"/>
<evidence type="ECO:0000256" key="3">
    <source>
        <dbReference type="ARBA" id="ARBA00022692"/>
    </source>
</evidence>
<evidence type="ECO:0000256" key="8">
    <source>
        <dbReference type="SAM" id="Phobius"/>
    </source>
</evidence>
<dbReference type="InterPro" id="IPR041491">
    <property type="entry name" value="TRPM_SLOG"/>
</dbReference>
<feature type="non-terminal residue" evidence="11">
    <location>
        <position position="811"/>
    </location>
</feature>
<keyword evidence="7" id="KW-0407">Ion channel</keyword>
<dbReference type="InterPro" id="IPR057366">
    <property type="entry name" value="TRPM-like"/>
</dbReference>
<gene>
    <name evidence="11" type="primary">TRPM8</name>
    <name evidence="11" type="ORF">TR149282</name>
</gene>
<accession>A0A0V0J524</accession>
<dbReference type="AlphaFoldDB" id="A0A0V0J524"/>
<evidence type="ECO:0000256" key="6">
    <source>
        <dbReference type="ARBA" id="ARBA00023136"/>
    </source>
</evidence>
<feature type="domain" description="TRPM-like" evidence="10">
    <location>
        <begin position="531"/>
        <end position="634"/>
    </location>
</feature>
<keyword evidence="2" id="KW-0813">Transport</keyword>
<evidence type="ECO:0000313" key="11">
    <source>
        <dbReference type="EMBL" id="JAP60904.1"/>
    </source>
</evidence>
<protein>
    <submittedName>
        <fullName evidence="11">Transient receptor potential cation channel subfamily M member 8</fullName>
    </submittedName>
</protein>